<evidence type="ECO:0000256" key="1">
    <source>
        <dbReference type="SAM" id="Phobius"/>
    </source>
</evidence>
<keyword evidence="1" id="KW-0812">Transmembrane</keyword>
<keyword evidence="3" id="KW-1185">Reference proteome</keyword>
<dbReference type="AlphaFoldDB" id="A0A5C7FJZ3"/>
<keyword evidence="1" id="KW-1133">Transmembrane helix</keyword>
<keyword evidence="1" id="KW-0472">Membrane</keyword>
<dbReference type="Proteomes" id="UP000321907">
    <property type="component" value="Unassembled WGS sequence"/>
</dbReference>
<proteinExistence type="predicted"/>
<reference evidence="2 3" key="1">
    <citation type="submission" date="2019-08" db="EMBL/GenBank/DDBJ databases">
        <title>Lewinella sp. strain SSH13 Genome sequencing and assembly.</title>
        <authorList>
            <person name="Kim I."/>
        </authorList>
    </citation>
    <scope>NUCLEOTIDE SEQUENCE [LARGE SCALE GENOMIC DNA]</scope>
    <source>
        <strain evidence="2 3">SSH13</strain>
    </source>
</reference>
<protein>
    <submittedName>
        <fullName evidence="2">Uncharacterized protein</fullName>
    </submittedName>
</protein>
<feature type="transmembrane region" description="Helical" evidence="1">
    <location>
        <begin position="58"/>
        <end position="79"/>
    </location>
</feature>
<sequence length="87" mass="9831">MNTILMILGQVIIYGLLLLFDEYAGFMLAVILGSIAFFVWLISYIVEWIQPSRVTHNYYGFVLSCWVGPLIALLGFIALRGEVGWLS</sequence>
<gene>
    <name evidence="2" type="ORF">FUA23_00205</name>
</gene>
<evidence type="ECO:0000313" key="3">
    <source>
        <dbReference type="Proteomes" id="UP000321907"/>
    </source>
</evidence>
<organism evidence="2 3">
    <name type="scientific">Neolewinella aurantiaca</name>
    <dbReference type="NCBI Taxonomy" id="2602767"/>
    <lineage>
        <taxon>Bacteria</taxon>
        <taxon>Pseudomonadati</taxon>
        <taxon>Bacteroidota</taxon>
        <taxon>Saprospiria</taxon>
        <taxon>Saprospirales</taxon>
        <taxon>Lewinellaceae</taxon>
        <taxon>Neolewinella</taxon>
    </lineage>
</organism>
<feature type="transmembrane region" description="Helical" evidence="1">
    <location>
        <begin position="23"/>
        <end position="46"/>
    </location>
</feature>
<comment type="caution">
    <text evidence="2">The sequence shown here is derived from an EMBL/GenBank/DDBJ whole genome shotgun (WGS) entry which is preliminary data.</text>
</comment>
<dbReference type="RefSeq" id="WP_147928680.1">
    <property type="nucleotide sequence ID" value="NZ_VOXD01000001.1"/>
</dbReference>
<dbReference type="OrthoDB" id="1494815at2"/>
<dbReference type="EMBL" id="VOXD01000001">
    <property type="protein sequence ID" value="TXF91639.1"/>
    <property type="molecule type" value="Genomic_DNA"/>
</dbReference>
<evidence type="ECO:0000313" key="2">
    <source>
        <dbReference type="EMBL" id="TXF91639.1"/>
    </source>
</evidence>
<name>A0A5C7FJZ3_9BACT</name>
<accession>A0A5C7FJZ3</accession>